<comment type="caution">
    <text evidence="1">The sequence shown here is derived from an EMBL/GenBank/DDBJ whole genome shotgun (WGS) entry which is preliminary data.</text>
</comment>
<dbReference type="Proteomes" id="UP000720189">
    <property type="component" value="Unassembled WGS sequence"/>
</dbReference>
<organism evidence="1 2">
    <name type="scientific">Fusarium redolens</name>
    <dbReference type="NCBI Taxonomy" id="48865"/>
    <lineage>
        <taxon>Eukaryota</taxon>
        <taxon>Fungi</taxon>
        <taxon>Dikarya</taxon>
        <taxon>Ascomycota</taxon>
        <taxon>Pezizomycotina</taxon>
        <taxon>Sordariomycetes</taxon>
        <taxon>Hypocreomycetidae</taxon>
        <taxon>Hypocreales</taxon>
        <taxon>Nectriaceae</taxon>
        <taxon>Fusarium</taxon>
        <taxon>Fusarium redolens species complex</taxon>
    </lineage>
</organism>
<dbReference type="GeneID" id="70220566"/>
<dbReference type="AlphaFoldDB" id="A0A9P9K1M7"/>
<evidence type="ECO:0000313" key="2">
    <source>
        <dbReference type="Proteomes" id="UP000720189"/>
    </source>
</evidence>
<dbReference type="OrthoDB" id="4121058at2759"/>
<name>A0A9P9K1M7_FUSRE</name>
<reference evidence="1" key="1">
    <citation type="journal article" date="2021" name="Nat. Commun.">
        <title>Genetic determinants of endophytism in the Arabidopsis root mycobiome.</title>
        <authorList>
            <person name="Mesny F."/>
            <person name="Miyauchi S."/>
            <person name="Thiergart T."/>
            <person name="Pickel B."/>
            <person name="Atanasova L."/>
            <person name="Karlsson M."/>
            <person name="Huettel B."/>
            <person name="Barry K.W."/>
            <person name="Haridas S."/>
            <person name="Chen C."/>
            <person name="Bauer D."/>
            <person name="Andreopoulos W."/>
            <person name="Pangilinan J."/>
            <person name="LaButti K."/>
            <person name="Riley R."/>
            <person name="Lipzen A."/>
            <person name="Clum A."/>
            <person name="Drula E."/>
            <person name="Henrissat B."/>
            <person name="Kohler A."/>
            <person name="Grigoriev I.V."/>
            <person name="Martin F.M."/>
            <person name="Hacquard S."/>
        </authorList>
    </citation>
    <scope>NUCLEOTIDE SEQUENCE</scope>
    <source>
        <strain evidence="1">MPI-CAGE-AT-0023</strain>
    </source>
</reference>
<dbReference type="EMBL" id="JAGMUX010000016">
    <property type="protein sequence ID" value="KAH7236984.1"/>
    <property type="molecule type" value="Genomic_DNA"/>
</dbReference>
<dbReference type="RefSeq" id="XP_046045114.1">
    <property type="nucleotide sequence ID" value="XM_046190612.1"/>
</dbReference>
<accession>A0A9P9K1M7</accession>
<evidence type="ECO:0000313" key="1">
    <source>
        <dbReference type="EMBL" id="KAH7236984.1"/>
    </source>
</evidence>
<sequence length="152" mass="17641">MPPPKPLGNLKGKDAIETLYDCCDYEPQRSHDEFCSIVLSPGDGETLRGYLSLGRMNHTALVLFDKRPTEASTRKVPFRWRGKTMFNKFRVFRDGKIEVSFDKLKLELVAQKDRGIGERGKHNAAVFWDDWHELDEESLNLLDIDRMMPPDW</sequence>
<protein>
    <submittedName>
        <fullName evidence="1">Uncharacterized protein</fullName>
    </submittedName>
</protein>
<keyword evidence="2" id="KW-1185">Reference proteome</keyword>
<gene>
    <name evidence="1" type="ORF">BKA55DRAFT_543624</name>
</gene>
<proteinExistence type="predicted"/>